<reference evidence="1 2" key="1">
    <citation type="submission" date="2015-01" db="EMBL/GenBank/DDBJ databases">
        <title>Evolution of Trichinella species and genotypes.</title>
        <authorList>
            <person name="Korhonen P.K."/>
            <person name="Edoardo P."/>
            <person name="Giuseppe L.R."/>
            <person name="Gasser R.B."/>
        </authorList>
    </citation>
    <scope>NUCLEOTIDE SEQUENCE [LARGE SCALE GENOMIC DNA]</scope>
    <source>
        <strain evidence="1">ISS176</strain>
    </source>
</reference>
<gene>
    <name evidence="1" type="ORF">T4C_11917</name>
</gene>
<sequence>MELTKDSQPRVNHPVPPHFSLASPPFIPGAKCHPRAEYRPGAPILFSSPLLYPAWDARG</sequence>
<name>A0A0V1GG86_TRIPS</name>
<dbReference type="AlphaFoldDB" id="A0A0V1GG86"/>
<dbReference type="EMBL" id="JYDV01002766">
    <property type="protein sequence ID" value="KRY97284.1"/>
    <property type="molecule type" value="Genomic_DNA"/>
</dbReference>
<accession>A0A0V1GG86</accession>
<proteinExistence type="predicted"/>
<protein>
    <submittedName>
        <fullName evidence="1">Uncharacterized protein</fullName>
    </submittedName>
</protein>
<organism evidence="1 2">
    <name type="scientific">Trichinella pseudospiralis</name>
    <name type="common">Parasitic roundworm</name>
    <dbReference type="NCBI Taxonomy" id="6337"/>
    <lineage>
        <taxon>Eukaryota</taxon>
        <taxon>Metazoa</taxon>
        <taxon>Ecdysozoa</taxon>
        <taxon>Nematoda</taxon>
        <taxon>Enoplea</taxon>
        <taxon>Dorylaimia</taxon>
        <taxon>Trichinellida</taxon>
        <taxon>Trichinellidae</taxon>
        <taxon>Trichinella</taxon>
    </lineage>
</organism>
<dbReference type="Proteomes" id="UP000054826">
    <property type="component" value="Unassembled WGS sequence"/>
</dbReference>
<evidence type="ECO:0000313" key="2">
    <source>
        <dbReference type="Proteomes" id="UP000054826"/>
    </source>
</evidence>
<comment type="caution">
    <text evidence="1">The sequence shown here is derived from an EMBL/GenBank/DDBJ whole genome shotgun (WGS) entry which is preliminary data.</text>
</comment>
<evidence type="ECO:0000313" key="1">
    <source>
        <dbReference type="EMBL" id="KRY97284.1"/>
    </source>
</evidence>